<name>A0A2P2KIC7_RHIMU</name>
<dbReference type="EMBL" id="GGEC01024992">
    <property type="protein sequence ID" value="MBX05476.1"/>
    <property type="molecule type" value="Transcribed_RNA"/>
</dbReference>
<proteinExistence type="predicted"/>
<sequence length="36" mass="4031">MLDSSIVIISFWVHFKILQNTLSGTVLAQRLQANVS</sequence>
<reference evidence="1" key="1">
    <citation type="submission" date="2018-02" db="EMBL/GenBank/DDBJ databases">
        <title>Rhizophora mucronata_Transcriptome.</title>
        <authorList>
            <person name="Meera S.P."/>
            <person name="Sreeshan A."/>
            <person name="Augustine A."/>
        </authorList>
    </citation>
    <scope>NUCLEOTIDE SEQUENCE</scope>
    <source>
        <tissue evidence="1">Leaf</tissue>
    </source>
</reference>
<protein>
    <submittedName>
        <fullName evidence="1">Uncharacterized protein</fullName>
    </submittedName>
</protein>
<organism evidence="1">
    <name type="scientific">Rhizophora mucronata</name>
    <name type="common">Asiatic mangrove</name>
    <dbReference type="NCBI Taxonomy" id="61149"/>
    <lineage>
        <taxon>Eukaryota</taxon>
        <taxon>Viridiplantae</taxon>
        <taxon>Streptophyta</taxon>
        <taxon>Embryophyta</taxon>
        <taxon>Tracheophyta</taxon>
        <taxon>Spermatophyta</taxon>
        <taxon>Magnoliopsida</taxon>
        <taxon>eudicotyledons</taxon>
        <taxon>Gunneridae</taxon>
        <taxon>Pentapetalae</taxon>
        <taxon>rosids</taxon>
        <taxon>fabids</taxon>
        <taxon>Malpighiales</taxon>
        <taxon>Rhizophoraceae</taxon>
        <taxon>Rhizophora</taxon>
    </lineage>
</organism>
<evidence type="ECO:0000313" key="1">
    <source>
        <dbReference type="EMBL" id="MBX05476.1"/>
    </source>
</evidence>
<accession>A0A2P2KIC7</accession>
<dbReference type="AlphaFoldDB" id="A0A2P2KIC7"/>